<accession>A0A4R7VNS2</accession>
<keyword evidence="3" id="KW-0238">DNA-binding</keyword>
<dbReference type="SUPFAM" id="SSF46955">
    <property type="entry name" value="Putative DNA-binding domain"/>
    <property type="match status" value="1"/>
</dbReference>
<dbReference type="SMART" id="SM00422">
    <property type="entry name" value="HTH_MERR"/>
    <property type="match status" value="1"/>
</dbReference>
<proteinExistence type="predicted"/>
<evidence type="ECO:0000313" key="7">
    <source>
        <dbReference type="Proteomes" id="UP000294927"/>
    </source>
</evidence>
<keyword evidence="1" id="KW-0678">Repressor</keyword>
<dbReference type="InterPro" id="IPR047057">
    <property type="entry name" value="MerR_fam"/>
</dbReference>
<dbReference type="GO" id="GO:0003700">
    <property type="term" value="F:DNA-binding transcription factor activity"/>
    <property type="evidence" value="ECO:0007669"/>
    <property type="project" value="InterPro"/>
</dbReference>
<keyword evidence="4" id="KW-0804">Transcription</keyword>
<dbReference type="InterPro" id="IPR009061">
    <property type="entry name" value="DNA-bd_dom_put_sf"/>
</dbReference>
<dbReference type="GO" id="GO:0003677">
    <property type="term" value="F:DNA binding"/>
    <property type="evidence" value="ECO:0007669"/>
    <property type="project" value="UniProtKB-KW"/>
</dbReference>
<dbReference type="Pfam" id="PF13411">
    <property type="entry name" value="MerR_1"/>
    <property type="match status" value="1"/>
</dbReference>
<name>A0A4R7VNS2_9PSEU</name>
<dbReference type="PROSITE" id="PS50937">
    <property type="entry name" value="HTH_MERR_2"/>
    <property type="match status" value="1"/>
</dbReference>
<dbReference type="PANTHER" id="PTHR30204:SF69">
    <property type="entry name" value="MERR-FAMILY TRANSCRIPTIONAL REGULATOR"/>
    <property type="match status" value="1"/>
</dbReference>
<keyword evidence="7" id="KW-1185">Reference proteome</keyword>
<dbReference type="RefSeq" id="WP_133904145.1">
    <property type="nucleotide sequence ID" value="NZ_SOCP01000006.1"/>
</dbReference>
<dbReference type="OrthoDB" id="9809391at2"/>
<organism evidence="6 7">
    <name type="scientific">Actinophytocola oryzae</name>
    <dbReference type="NCBI Taxonomy" id="502181"/>
    <lineage>
        <taxon>Bacteria</taxon>
        <taxon>Bacillati</taxon>
        <taxon>Actinomycetota</taxon>
        <taxon>Actinomycetes</taxon>
        <taxon>Pseudonocardiales</taxon>
        <taxon>Pseudonocardiaceae</taxon>
    </lineage>
</organism>
<evidence type="ECO:0000313" key="6">
    <source>
        <dbReference type="EMBL" id="TDV50929.1"/>
    </source>
</evidence>
<sequence length="130" mass="14128">MLTIGELADATGVATSALRYWEDQGLLAPTRANGHRRYADDAVTRVGQILLLQDAGYTLREIRSFGAGWRELAARKLAELDGQIAKAQAARSAVAHSLACPHEDVRDCPKFVDLVTARLAGELLHVTHPK</sequence>
<dbReference type="PRINTS" id="PR00040">
    <property type="entry name" value="HTHMERR"/>
</dbReference>
<evidence type="ECO:0000256" key="1">
    <source>
        <dbReference type="ARBA" id="ARBA00022491"/>
    </source>
</evidence>
<dbReference type="PANTHER" id="PTHR30204">
    <property type="entry name" value="REDOX-CYCLING DRUG-SENSING TRANSCRIPTIONAL ACTIVATOR SOXR"/>
    <property type="match status" value="1"/>
</dbReference>
<gene>
    <name evidence="6" type="ORF">CLV71_106275</name>
</gene>
<dbReference type="AlphaFoldDB" id="A0A4R7VNS2"/>
<keyword evidence="2" id="KW-0805">Transcription regulation</keyword>
<dbReference type="Gene3D" id="1.10.1660.10">
    <property type="match status" value="1"/>
</dbReference>
<evidence type="ECO:0000259" key="5">
    <source>
        <dbReference type="PROSITE" id="PS50937"/>
    </source>
</evidence>
<dbReference type="InterPro" id="IPR000551">
    <property type="entry name" value="MerR-type_HTH_dom"/>
</dbReference>
<evidence type="ECO:0000256" key="3">
    <source>
        <dbReference type="ARBA" id="ARBA00023125"/>
    </source>
</evidence>
<reference evidence="6 7" key="1">
    <citation type="submission" date="2019-03" db="EMBL/GenBank/DDBJ databases">
        <title>Genomic Encyclopedia of Archaeal and Bacterial Type Strains, Phase II (KMG-II): from individual species to whole genera.</title>
        <authorList>
            <person name="Goeker M."/>
        </authorList>
    </citation>
    <scope>NUCLEOTIDE SEQUENCE [LARGE SCALE GENOMIC DNA]</scope>
    <source>
        <strain evidence="6 7">DSM 45499</strain>
    </source>
</reference>
<evidence type="ECO:0000256" key="2">
    <source>
        <dbReference type="ARBA" id="ARBA00023015"/>
    </source>
</evidence>
<dbReference type="EMBL" id="SOCP01000006">
    <property type="protein sequence ID" value="TDV50929.1"/>
    <property type="molecule type" value="Genomic_DNA"/>
</dbReference>
<feature type="domain" description="HTH merR-type" evidence="5">
    <location>
        <begin position="1"/>
        <end position="68"/>
    </location>
</feature>
<evidence type="ECO:0000256" key="4">
    <source>
        <dbReference type="ARBA" id="ARBA00023163"/>
    </source>
</evidence>
<protein>
    <submittedName>
        <fullName evidence="6">MerR family redox-sensitive transcriptional activator SoxR</fullName>
    </submittedName>
</protein>
<dbReference type="PROSITE" id="PS00552">
    <property type="entry name" value="HTH_MERR_1"/>
    <property type="match status" value="1"/>
</dbReference>
<comment type="caution">
    <text evidence="6">The sequence shown here is derived from an EMBL/GenBank/DDBJ whole genome shotgun (WGS) entry which is preliminary data.</text>
</comment>
<dbReference type="Proteomes" id="UP000294927">
    <property type="component" value="Unassembled WGS sequence"/>
</dbReference>